<sequence length="264" mass="29290">MGPSLTTCRVTSLRTCSQTGTPSRPMQRAFGTTSMYSFITAFAEYEPYGFGTTYLNSNFFGTKEVAAFLAHPGTKTSCGYKVATNEPLSWGLCYNKEMNSNSYNYCDEHYKNTYPCAPGVAYYGQCALPIYWNYNYGEAGKDLKVDLLNHPEYIEQNATLAFQVAIWRWMTPIMGHQPSAHDVIIGLWKPTKNDFLAKRVSGFGATMNVLYGDLVCGQGDNESMNNIISHYLDLMGVGQEEAGPHEVVSRAEQIAFNPSSSLSP</sequence>
<keyword evidence="4" id="KW-1185">Reference proteome</keyword>
<evidence type="ECO:0000313" key="4">
    <source>
        <dbReference type="Proteomes" id="UP000237347"/>
    </source>
</evidence>
<dbReference type="GO" id="GO:0006032">
    <property type="term" value="P:chitin catabolic process"/>
    <property type="evidence" value="ECO:0007669"/>
    <property type="project" value="InterPro"/>
</dbReference>
<dbReference type="GO" id="GO:0016998">
    <property type="term" value="P:cell wall macromolecule catabolic process"/>
    <property type="evidence" value="ECO:0007669"/>
    <property type="project" value="InterPro"/>
</dbReference>
<organism evidence="3 4">
    <name type="scientific">Quercus suber</name>
    <name type="common">Cork oak</name>
    <dbReference type="NCBI Taxonomy" id="58331"/>
    <lineage>
        <taxon>Eukaryota</taxon>
        <taxon>Viridiplantae</taxon>
        <taxon>Streptophyta</taxon>
        <taxon>Embryophyta</taxon>
        <taxon>Tracheophyta</taxon>
        <taxon>Spermatophyta</taxon>
        <taxon>Magnoliopsida</taxon>
        <taxon>eudicotyledons</taxon>
        <taxon>Gunneridae</taxon>
        <taxon>Pentapetalae</taxon>
        <taxon>rosids</taxon>
        <taxon>fabids</taxon>
        <taxon>Fagales</taxon>
        <taxon>Fagaceae</taxon>
        <taxon>Quercus</taxon>
    </lineage>
</organism>
<evidence type="ECO:0000259" key="2">
    <source>
        <dbReference type="Pfam" id="PF00182"/>
    </source>
</evidence>
<dbReference type="Gene3D" id="1.10.530.10">
    <property type="match status" value="1"/>
</dbReference>
<dbReference type="AlphaFoldDB" id="A0AAW0L366"/>
<dbReference type="Gene3D" id="3.30.20.10">
    <property type="entry name" value="Endochitinase, domain 2"/>
    <property type="match status" value="1"/>
</dbReference>
<name>A0AAW0L366_QUESU</name>
<dbReference type="PANTHER" id="PTHR22595">
    <property type="entry name" value="CHITINASE-RELATED"/>
    <property type="match status" value="1"/>
</dbReference>
<accession>A0AAW0L366</accession>
<proteinExistence type="predicted"/>
<dbReference type="SUPFAM" id="SSF53955">
    <property type="entry name" value="Lysozyme-like"/>
    <property type="match status" value="1"/>
</dbReference>
<keyword evidence="1" id="KW-0147">Chitin-binding</keyword>
<evidence type="ECO:0000256" key="1">
    <source>
        <dbReference type="ARBA" id="ARBA00022669"/>
    </source>
</evidence>
<dbReference type="PANTHER" id="PTHR22595:SF96">
    <property type="entry name" value="CHITINASE"/>
    <property type="match status" value="1"/>
</dbReference>
<dbReference type="Proteomes" id="UP000237347">
    <property type="component" value="Unassembled WGS sequence"/>
</dbReference>
<comment type="caution">
    <text evidence="3">The sequence shown here is derived from an EMBL/GenBank/DDBJ whole genome shotgun (WGS) entry which is preliminary data.</text>
</comment>
<dbReference type="InterPro" id="IPR023346">
    <property type="entry name" value="Lysozyme-like_dom_sf"/>
</dbReference>
<reference evidence="3 4" key="1">
    <citation type="journal article" date="2018" name="Sci. Data">
        <title>The draft genome sequence of cork oak.</title>
        <authorList>
            <person name="Ramos A.M."/>
            <person name="Usie A."/>
            <person name="Barbosa P."/>
            <person name="Barros P.M."/>
            <person name="Capote T."/>
            <person name="Chaves I."/>
            <person name="Simoes F."/>
            <person name="Abreu I."/>
            <person name="Carrasquinho I."/>
            <person name="Faro C."/>
            <person name="Guimaraes J.B."/>
            <person name="Mendonca D."/>
            <person name="Nobrega F."/>
            <person name="Rodrigues L."/>
            <person name="Saibo N.J.M."/>
            <person name="Varela M.C."/>
            <person name="Egas C."/>
            <person name="Matos J."/>
            <person name="Miguel C.M."/>
            <person name="Oliveira M.M."/>
            <person name="Ricardo C.P."/>
            <person name="Goncalves S."/>
        </authorList>
    </citation>
    <scope>NUCLEOTIDE SEQUENCE [LARGE SCALE GENOMIC DNA]</scope>
    <source>
        <strain evidence="4">cv. HL8</strain>
    </source>
</reference>
<gene>
    <name evidence="3" type="primary">CTL2_6</name>
    <name evidence="3" type="ORF">CFP56_008884</name>
</gene>
<dbReference type="CDD" id="cd00325">
    <property type="entry name" value="chitinase_GH19"/>
    <property type="match status" value="1"/>
</dbReference>
<dbReference type="GO" id="GO:0004568">
    <property type="term" value="F:chitinase activity"/>
    <property type="evidence" value="ECO:0007669"/>
    <property type="project" value="InterPro"/>
</dbReference>
<dbReference type="EMBL" id="PKMF04000164">
    <property type="protein sequence ID" value="KAK7845827.1"/>
    <property type="molecule type" value="Genomic_DNA"/>
</dbReference>
<feature type="domain" description="Glycoside hydrolase family 19 catalytic" evidence="2">
    <location>
        <begin position="36"/>
        <end position="232"/>
    </location>
</feature>
<dbReference type="InterPro" id="IPR000726">
    <property type="entry name" value="Glyco_hydro_19_cat"/>
</dbReference>
<dbReference type="Pfam" id="PF00182">
    <property type="entry name" value="Glyco_hydro_19"/>
    <property type="match status" value="1"/>
</dbReference>
<protein>
    <submittedName>
        <fullName evidence="3">Chitinase-like protein 2</fullName>
    </submittedName>
</protein>
<evidence type="ECO:0000313" key="3">
    <source>
        <dbReference type="EMBL" id="KAK7845827.1"/>
    </source>
</evidence>
<dbReference type="GO" id="GO:0008061">
    <property type="term" value="F:chitin binding"/>
    <property type="evidence" value="ECO:0007669"/>
    <property type="project" value="UniProtKB-KW"/>
</dbReference>